<gene>
    <name evidence="1" type="ORF">ACERK3_12335</name>
</gene>
<evidence type="ECO:0000313" key="1">
    <source>
        <dbReference type="EMBL" id="MFA9479071.1"/>
    </source>
</evidence>
<dbReference type="EMBL" id="JBGUBD010000007">
    <property type="protein sequence ID" value="MFA9479071.1"/>
    <property type="molecule type" value="Genomic_DNA"/>
</dbReference>
<reference evidence="1 2" key="1">
    <citation type="submission" date="2024-08" db="EMBL/GenBank/DDBJ databases">
        <title>Whole-genome sequencing of halo(alkali)philic microorganisms from hypersaline lakes.</title>
        <authorList>
            <person name="Sorokin D.Y."/>
            <person name="Merkel A.Y."/>
            <person name="Messina E."/>
            <person name="Yakimov M."/>
        </authorList>
    </citation>
    <scope>NUCLEOTIDE SEQUENCE [LARGE SCALE GENOMIC DNA]</scope>
    <source>
        <strain evidence="1 2">AB-hyl4</strain>
    </source>
</reference>
<dbReference type="Proteomes" id="UP001575105">
    <property type="component" value="Unassembled WGS sequence"/>
</dbReference>
<comment type="caution">
    <text evidence="1">The sequence shown here is derived from an EMBL/GenBank/DDBJ whole genome shotgun (WGS) entry which is preliminary data.</text>
</comment>
<name>A0ABV4U645_9BACT</name>
<sequence length="389" mass="43048">MSKWMMRIAIRLGLVFAGFVVLFTVLAATGNQSLRQEVRQWRAAGLIDDHDAPHEVGEAYERWQRAVGALTNQRVIVRQLLEADEPTADQAGERLTTLAPLLTAVHGAAFAEGPVTQAGPDQPHRWGEQLRDRLHESRDLVMLLEAEAKLHAIRGDHAAASRAIEAGVTIANRMGAHGVWLAQIARLSLLERMLITLETVYAEGGLPGDGLRDRLLAIDLRQELAETFRAEGVHTLRLVSDTDPQTTAVNWSTRGWWYHDTAYLLEQYRECMAMLEDEALPMRALPVGEDDVQHPFWARTSRVVLPGVHASLGARLAVQMRLAMALTAIELREQAADGGALPKTLEGVAVPSVEPGVDRPIVYERDADGAGFALRSTDELVGEPVWWRW</sequence>
<organism evidence="1 2">
    <name type="scientific">Natronomicrosphaera hydrolytica</name>
    <dbReference type="NCBI Taxonomy" id="3242702"/>
    <lineage>
        <taxon>Bacteria</taxon>
        <taxon>Pseudomonadati</taxon>
        <taxon>Planctomycetota</taxon>
        <taxon>Phycisphaerae</taxon>
        <taxon>Phycisphaerales</taxon>
        <taxon>Phycisphaeraceae</taxon>
        <taxon>Natronomicrosphaera</taxon>
    </lineage>
</organism>
<dbReference type="RefSeq" id="WP_425345999.1">
    <property type="nucleotide sequence ID" value="NZ_JBGUBD010000007.1"/>
</dbReference>
<keyword evidence="2" id="KW-1185">Reference proteome</keyword>
<evidence type="ECO:0000313" key="2">
    <source>
        <dbReference type="Proteomes" id="UP001575105"/>
    </source>
</evidence>
<protein>
    <recommendedName>
        <fullName evidence="3">Secreted protein</fullName>
    </recommendedName>
</protein>
<evidence type="ECO:0008006" key="3">
    <source>
        <dbReference type="Google" id="ProtNLM"/>
    </source>
</evidence>
<accession>A0ABV4U645</accession>
<proteinExistence type="predicted"/>